<evidence type="ECO:0000313" key="3">
    <source>
        <dbReference type="Proteomes" id="UP000255467"/>
    </source>
</evidence>
<evidence type="ECO:0000256" key="1">
    <source>
        <dbReference type="SAM" id="SignalP"/>
    </source>
</evidence>
<sequence length="77" mass="8630">MRIKSIVLGGLLAAGIVAGGAAVAHADYEGTYYTKDGCMSAGQAIVDSAYTPYYYYYYYYYWSCEQDAWGNWDLYLS</sequence>
<dbReference type="EMBL" id="UGRY01000002">
    <property type="protein sequence ID" value="SUA75520.1"/>
    <property type="molecule type" value="Genomic_DNA"/>
</dbReference>
<evidence type="ECO:0000313" key="2">
    <source>
        <dbReference type="EMBL" id="SUA75520.1"/>
    </source>
</evidence>
<dbReference type="Proteomes" id="UP000255467">
    <property type="component" value="Unassembled WGS sequence"/>
</dbReference>
<feature type="chain" id="PRO_5016804389" evidence="1">
    <location>
        <begin position="27"/>
        <end position="77"/>
    </location>
</feature>
<gene>
    <name evidence="2" type="ORF">NCTC1934_02121</name>
</gene>
<keyword evidence="3" id="KW-1185">Reference proteome</keyword>
<proteinExistence type="predicted"/>
<keyword evidence="1" id="KW-0732">Signal</keyword>
<dbReference type="AlphaFoldDB" id="A0A378YG41"/>
<organism evidence="2 3">
    <name type="scientific">Nocardia otitidiscaviarum</name>
    <dbReference type="NCBI Taxonomy" id="1823"/>
    <lineage>
        <taxon>Bacteria</taxon>
        <taxon>Bacillati</taxon>
        <taxon>Actinomycetota</taxon>
        <taxon>Actinomycetes</taxon>
        <taxon>Mycobacteriales</taxon>
        <taxon>Nocardiaceae</taxon>
        <taxon>Nocardia</taxon>
    </lineage>
</organism>
<accession>A0A378YG41</accession>
<feature type="signal peptide" evidence="1">
    <location>
        <begin position="1"/>
        <end position="26"/>
    </location>
</feature>
<protein>
    <submittedName>
        <fullName evidence="2">Uncharacterized protein</fullName>
    </submittedName>
</protein>
<reference evidence="2 3" key="1">
    <citation type="submission" date="2018-06" db="EMBL/GenBank/DDBJ databases">
        <authorList>
            <consortium name="Pathogen Informatics"/>
            <person name="Doyle S."/>
        </authorList>
    </citation>
    <scope>NUCLEOTIDE SEQUENCE [LARGE SCALE GENOMIC DNA]</scope>
    <source>
        <strain evidence="2 3">NCTC1934</strain>
    </source>
</reference>
<dbReference type="RefSeq" id="WP_039808931.1">
    <property type="nucleotide sequence ID" value="NZ_UGRY01000002.1"/>
</dbReference>
<name>A0A378YG41_9NOCA</name>